<protein>
    <submittedName>
        <fullName evidence="8">Efflux RND transporter periplasmic adaptor subunit</fullName>
    </submittedName>
</protein>
<dbReference type="InterPro" id="IPR006143">
    <property type="entry name" value="RND_pump_MFP"/>
</dbReference>
<feature type="signal peptide" evidence="3">
    <location>
        <begin position="1"/>
        <end position="29"/>
    </location>
</feature>
<organism evidence="8 9">
    <name type="scientific">Paracidovorax citrulli</name>
    <name type="common">Acidovorax citrulli</name>
    <dbReference type="NCBI Taxonomy" id="80869"/>
    <lineage>
        <taxon>Bacteria</taxon>
        <taxon>Pseudomonadati</taxon>
        <taxon>Pseudomonadota</taxon>
        <taxon>Betaproteobacteria</taxon>
        <taxon>Burkholderiales</taxon>
        <taxon>Comamonadaceae</taxon>
        <taxon>Paracidovorax</taxon>
    </lineage>
</organism>
<evidence type="ECO:0000256" key="1">
    <source>
        <dbReference type="ARBA" id="ARBA00009477"/>
    </source>
</evidence>
<feature type="compositionally biased region" description="Low complexity" evidence="2">
    <location>
        <begin position="375"/>
        <end position="386"/>
    </location>
</feature>
<evidence type="ECO:0000259" key="7">
    <source>
        <dbReference type="Pfam" id="PF25989"/>
    </source>
</evidence>
<feature type="compositionally biased region" description="Pro residues" evidence="2">
    <location>
        <begin position="387"/>
        <end position="396"/>
    </location>
</feature>
<dbReference type="SUPFAM" id="SSF111369">
    <property type="entry name" value="HlyD-like secretion proteins"/>
    <property type="match status" value="1"/>
</dbReference>
<name>A0ABY9AWP4_PARCI</name>
<dbReference type="Gene3D" id="2.40.420.20">
    <property type="match status" value="1"/>
</dbReference>
<evidence type="ECO:0000259" key="5">
    <source>
        <dbReference type="Pfam" id="PF25917"/>
    </source>
</evidence>
<evidence type="ECO:0000259" key="4">
    <source>
        <dbReference type="Pfam" id="PF25876"/>
    </source>
</evidence>
<comment type="similarity">
    <text evidence="1">Belongs to the membrane fusion protein (MFP) (TC 8.A.1) family.</text>
</comment>
<feature type="chain" id="PRO_5046094730" evidence="3">
    <location>
        <begin position="30"/>
        <end position="396"/>
    </location>
</feature>
<dbReference type="PROSITE" id="PS51257">
    <property type="entry name" value="PROKAR_LIPOPROTEIN"/>
    <property type="match status" value="1"/>
</dbReference>
<reference evidence="8 9" key="1">
    <citation type="submission" date="2023-06" db="EMBL/GenBank/DDBJ databases">
        <authorList>
            <person name="Ham H."/>
            <person name="Park D.S."/>
        </authorList>
    </citation>
    <scope>NUCLEOTIDE SEQUENCE [LARGE SCALE GENOMIC DNA]</scope>
    <source>
        <strain evidence="8 9">KACC 17005</strain>
    </source>
</reference>
<evidence type="ECO:0000259" key="6">
    <source>
        <dbReference type="Pfam" id="PF25944"/>
    </source>
</evidence>
<proteinExistence type="inferred from homology"/>
<dbReference type="GeneID" id="79792114"/>
<dbReference type="InterPro" id="IPR058637">
    <property type="entry name" value="YknX-like_C"/>
</dbReference>
<evidence type="ECO:0000313" key="9">
    <source>
        <dbReference type="Proteomes" id="UP001242732"/>
    </source>
</evidence>
<evidence type="ECO:0000313" key="8">
    <source>
        <dbReference type="EMBL" id="WIY50993.1"/>
    </source>
</evidence>
<sequence length="396" mass="41677">MHTPRRRQAAMAAAALAALVLAACGTDEAQDAPAPPAQVSVATLVPGDLVVADDLPGRVAAVRTAEIRAQVGGIVQRRLFEQGAEIRQGAPLFQIHPGPFQADADMAQAALQRAQAAWARARLQAERLEPLVQADAVSRQAYDDAVSQRDQAAAEVAQARATLARRRLDLRFATVEAPIAGRVDQALVTEGALVSPTDASPMARIQQIGQVYVDVRQPASALEGLRAAARPEGGAQDATVQILRGDGEPFGMQGRMLFSGITVDAGTGEVLLRILVDNPQRRLLPGMFVQARVPRAAYARALTVPQQAVVRTGGEASVWVVDAQRRAHAVPVQLGELVDRRYRIAAGVQAGQRVVVEGAERLTEGAEVQPRDWIAPGASAASASAPASPPAPSASR</sequence>
<dbReference type="Gene3D" id="2.40.30.170">
    <property type="match status" value="1"/>
</dbReference>
<feature type="region of interest" description="Disordered" evidence="2">
    <location>
        <begin position="367"/>
        <end position="396"/>
    </location>
</feature>
<feature type="domain" description="Multidrug resistance protein MdtA-like barrel-sandwich hybrid" evidence="5">
    <location>
        <begin position="63"/>
        <end position="205"/>
    </location>
</feature>
<dbReference type="Gene3D" id="2.40.50.100">
    <property type="match status" value="1"/>
</dbReference>
<evidence type="ECO:0000256" key="2">
    <source>
        <dbReference type="SAM" id="MobiDB-lite"/>
    </source>
</evidence>
<keyword evidence="3" id="KW-0732">Signal</keyword>
<dbReference type="InterPro" id="IPR058625">
    <property type="entry name" value="MdtA-like_BSH"/>
</dbReference>
<evidence type="ECO:0000256" key="3">
    <source>
        <dbReference type="SAM" id="SignalP"/>
    </source>
</evidence>
<keyword evidence="9" id="KW-1185">Reference proteome</keyword>
<dbReference type="InterPro" id="IPR058624">
    <property type="entry name" value="MdtA-like_HH"/>
</dbReference>
<dbReference type="Gene3D" id="1.10.287.470">
    <property type="entry name" value="Helix hairpin bin"/>
    <property type="match status" value="1"/>
</dbReference>
<dbReference type="NCBIfam" id="TIGR01730">
    <property type="entry name" value="RND_mfp"/>
    <property type="match status" value="1"/>
</dbReference>
<feature type="domain" description="YknX-like C-terminal permuted SH3-like" evidence="7">
    <location>
        <begin position="301"/>
        <end position="369"/>
    </location>
</feature>
<dbReference type="Proteomes" id="UP001242732">
    <property type="component" value="Chromosome"/>
</dbReference>
<dbReference type="PANTHER" id="PTHR30158">
    <property type="entry name" value="ACRA/E-RELATED COMPONENT OF DRUG EFFLUX TRANSPORTER"/>
    <property type="match status" value="1"/>
</dbReference>
<dbReference type="Pfam" id="PF25989">
    <property type="entry name" value="YknX_C"/>
    <property type="match status" value="1"/>
</dbReference>
<accession>A0ABY9AWP4</accession>
<dbReference type="PANTHER" id="PTHR30158:SF24">
    <property type="entry name" value="HLYD FAMILY SECRETION PROTEIN"/>
    <property type="match status" value="1"/>
</dbReference>
<dbReference type="Pfam" id="PF25917">
    <property type="entry name" value="BSH_RND"/>
    <property type="match status" value="1"/>
</dbReference>
<gene>
    <name evidence="8" type="ORF">QRO08_10670</name>
</gene>
<dbReference type="Pfam" id="PF25876">
    <property type="entry name" value="HH_MFP_RND"/>
    <property type="match status" value="1"/>
</dbReference>
<dbReference type="Pfam" id="PF25944">
    <property type="entry name" value="Beta-barrel_RND"/>
    <property type="match status" value="1"/>
</dbReference>
<dbReference type="EMBL" id="CP127363">
    <property type="protein sequence ID" value="WIY50993.1"/>
    <property type="molecule type" value="Genomic_DNA"/>
</dbReference>
<dbReference type="InterPro" id="IPR058626">
    <property type="entry name" value="MdtA-like_b-barrel"/>
</dbReference>
<feature type="domain" description="Multidrug resistance protein MdtA-like beta-barrel" evidence="6">
    <location>
        <begin position="211"/>
        <end position="293"/>
    </location>
</feature>
<dbReference type="RefSeq" id="WP_011795627.1">
    <property type="nucleotide sequence ID" value="NZ_CP023687.1"/>
</dbReference>
<feature type="domain" description="Multidrug resistance protein MdtA-like alpha-helical hairpin" evidence="4">
    <location>
        <begin position="105"/>
        <end position="172"/>
    </location>
</feature>